<name>A0A814HPQ6_9BILA</name>
<dbReference type="AlphaFoldDB" id="A0A814HPQ6"/>
<feature type="region of interest" description="Disordered" evidence="3">
    <location>
        <begin position="90"/>
        <end position="122"/>
    </location>
</feature>
<keyword evidence="1 2" id="KW-0238">DNA-binding</keyword>
<evidence type="ECO:0000313" key="5">
    <source>
        <dbReference type="EMBL" id="CAF1011667.1"/>
    </source>
</evidence>
<comment type="subcellular location">
    <subcellularLocation>
        <location evidence="1 2">Nucleus</location>
    </subcellularLocation>
</comment>
<evidence type="ECO:0000256" key="2">
    <source>
        <dbReference type="RuleBase" id="RU000682"/>
    </source>
</evidence>
<dbReference type="CDD" id="cd00086">
    <property type="entry name" value="homeodomain"/>
    <property type="match status" value="1"/>
</dbReference>
<dbReference type="Proteomes" id="UP000663879">
    <property type="component" value="Unassembled WGS sequence"/>
</dbReference>
<feature type="domain" description="Homeobox" evidence="4">
    <location>
        <begin position="137"/>
        <end position="197"/>
    </location>
</feature>
<evidence type="ECO:0000256" key="3">
    <source>
        <dbReference type="SAM" id="MobiDB-lite"/>
    </source>
</evidence>
<dbReference type="GO" id="GO:0003677">
    <property type="term" value="F:DNA binding"/>
    <property type="evidence" value="ECO:0007669"/>
    <property type="project" value="UniProtKB-UniRule"/>
</dbReference>
<evidence type="ECO:0000313" key="6">
    <source>
        <dbReference type="Proteomes" id="UP000663879"/>
    </source>
</evidence>
<proteinExistence type="predicted"/>
<evidence type="ECO:0000259" key="4">
    <source>
        <dbReference type="PROSITE" id="PS50071"/>
    </source>
</evidence>
<dbReference type="PROSITE" id="PS50071">
    <property type="entry name" value="HOMEOBOX_2"/>
    <property type="match status" value="1"/>
</dbReference>
<feature type="DNA-binding region" description="Homeobox" evidence="1">
    <location>
        <begin position="139"/>
        <end position="198"/>
    </location>
</feature>
<dbReference type="InterPro" id="IPR001356">
    <property type="entry name" value="HD"/>
</dbReference>
<keyword evidence="1 2" id="KW-0371">Homeobox</keyword>
<reference evidence="5" key="1">
    <citation type="submission" date="2021-02" db="EMBL/GenBank/DDBJ databases">
        <authorList>
            <person name="Nowell W R."/>
        </authorList>
    </citation>
    <scope>NUCLEOTIDE SEQUENCE</scope>
    <source>
        <strain evidence="5">Ploen Becks lab</strain>
    </source>
</reference>
<dbReference type="InterPro" id="IPR009057">
    <property type="entry name" value="Homeodomain-like_sf"/>
</dbReference>
<keyword evidence="6" id="KW-1185">Reference proteome</keyword>
<dbReference type="EMBL" id="CAJNOC010004157">
    <property type="protein sequence ID" value="CAF1011667.1"/>
    <property type="molecule type" value="Genomic_DNA"/>
</dbReference>
<feature type="compositionally biased region" description="Basic and acidic residues" evidence="3">
    <location>
        <begin position="111"/>
        <end position="122"/>
    </location>
</feature>
<evidence type="ECO:0000256" key="1">
    <source>
        <dbReference type="PROSITE-ProRule" id="PRU00108"/>
    </source>
</evidence>
<comment type="caution">
    <text evidence="5">The sequence shown here is derived from an EMBL/GenBank/DDBJ whole genome shotgun (WGS) entry which is preliminary data.</text>
</comment>
<feature type="compositionally biased region" description="Low complexity" evidence="3">
    <location>
        <begin position="97"/>
        <end position="110"/>
    </location>
</feature>
<feature type="compositionally biased region" description="Low complexity" evidence="3">
    <location>
        <begin position="314"/>
        <end position="337"/>
    </location>
</feature>
<dbReference type="OrthoDB" id="6159439at2759"/>
<sequence>MNPNSQETQAYTNFYGQNYPYNTNAENYGYNYYNPMYSYSNYIQQPNYYNVFGSQRVDTFEAPNTNISNESTQKLSEDLIKIQAKVNERLASESKSENSSSSESESNSDSSNKENDESDNKEKLVNNYPAFFTTQKMANNTSKLSYTVYQLELLNAIYSDMKYPNSVQKTLIAKLIGITRDQVKIWFQNRRRKDTLVSQGKIPSSVVAKTQSLKRRKSGDDFEDEYTVSSSPDKKQIVESEVINNVLYQLKAHQNAPSRLSTKRTKLNTSEQEIPTAPTYPAKVMKTSTENRIIDITNIINKDQPIEKQSNEYSSNPSSFVLTNSSSSSSSSSGISSSEDEVNYQKVKYQVLDQSFSIQDYVNSNYSYQQTSMPKIHHSYPANYSQVYPQYSQANKAWSVQMPSQYSAYNQVYPSGQQLNVKDINTSSYTGYENQIYDQTSGQYVYDNSHVYNQYGNNNVPYNYSS</sequence>
<dbReference type="Gene3D" id="1.10.10.60">
    <property type="entry name" value="Homeodomain-like"/>
    <property type="match status" value="1"/>
</dbReference>
<dbReference type="SMART" id="SM00389">
    <property type="entry name" value="HOX"/>
    <property type="match status" value="1"/>
</dbReference>
<organism evidence="5 6">
    <name type="scientific">Brachionus calyciflorus</name>
    <dbReference type="NCBI Taxonomy" id="104777"/>
    <lineage>
        <taxon>Eukaryota</taxon>
        <taxon>Metazoa</taxon>
        <taxon>Spiralia</taxon>
        <taxon>Gnathifera</taxon>
        <taxon>Rotifera</taxon>
        <taxon>Eurotatoria</taxon>
        <taxon>Monogononta</taxon>
        <taxon>Pseudotrocha</taxon>
        <taxon>Ploima</taxon>
        <taxon>Brachionidae</taxon>
        <taxon>Brachionus</taxon>
    </lineage>
</organism>
<accession>A0A814HPQ6</accession>
<keyword evidence="1 2" id="KW-0539">Nucleus</keyword>
<gene>
    <name evidence="5" type="ORF">OXX778_LOCUS16923</name>
</gene>
<dbReference type="GO" id="GO:0005634">
    <property type="term" value="C:nucleus"/>
    <property type="evidence" value="ECO:0007669"/>
    <property type="project" value="UniProtKB-SubCell"/>
</dbReference>
<dbReference type="Pfam" id="PF00046">
    <property type="entry name" value="Homeodomain"/>
    <property type="match status" value="1"/>
</dbReference>
<feature type="region of interest" description="Disordered" evidence="3">
    <location>
        <begin position="307"/>
        <end position="339"/>
    </location>
</feature>
<dbReference type="SUPFAM" id="SSF46689">
    <property type="entry name" value="Homeodomain-like"/>
    <property type="match status" value="1"/>
</dbReference>
<protein>
    <recommendedName>
        <fullName evidence="4">Homeobox domain-containing protein</fullName>
    </recommendedName>
</protein>